<accession>A0A1H6NIT8</accession>
<sequence>MAVNYTSALRTTRMTATRDACAGGALQLLDAGGVVLSSHTLSATGGTVADGVWTLGFTNATAAATASGTAAAARIRNSSDADVATGMTVGLGDSGADVELQNTNINAGQDIVISNATLTDG</sequence>
<gene>
    <name evidence="1" type="ORF">SAMN04488075_2883</name>
</gene>
<evidence type="ECO:0000313" key="1">
    <source>
        <dbReference type="EMBL" id="SEI10242.1"/>
    </source>
</evidence>
<dbReference type="AlphaFoldDB" id="A0A1H6NIT8"/>
<reference evidence="2" key="1">
    <citation type="submission" date="2016-10" db="EMBL/GenBank/DDBJ databases">
        <authorList>
            <person name="Varghese N."/>
            <person name="Submissions S."/>
        </authorList>
    </citation>
    <scope>NUCLEOTIDE SEQUENCE [LARGE SCALE GENOMIC DNA]</scope>
    <source>
        <strain evidence="2">DSM 11593</strain>
    </source>
</reference>
<protein>
    <submittedName>
        <fullName evidence="1">Uncharacterized protein</fullName>
    </submittedName>
</protein>
<dbReference type="STRING" id="65735.SAMN04488075_2883"/>
<organism evidence="1 2">
    <name type="scientific">Paracoccus alkenifer</name>
    <dbReference type="NCBI Taxonomy" id="65735"/>
    <lineage>
        <taxon>Bacteria</taxon>
        <taxon>Pseudomonadati</taxon>
        <taxon>Pseudomonadota</taxon>
        <taxon>Alphaproteobacteria</taxon>
        <taxon>Rhodobacterales</taxon>
        <taxon>Paracoccaceae</taxon>
        <taxon>Paracoccus</taxon>
    </lineage>
</organism>
<dbReference type="RefSeq" id="WP_090848794.1">
    <property type="nucleotide sequence ID" value="NZ_FNXG01000006.1"/>
</dbReference>
<dbReference type="Proteomes" id="UP000199125">
    <property type="component" value="Unassembled WGS sequence"/>
</dbReference>
<proteinExistence type="predicted"/>
<name>A0A1H6NIT8_9RHOB</name>
<dbReference type="EMBL" id="FNXG01000006">
    <property type="protein sequence ID" value="SEI10242.1"/>
    <property type="molecule type" value="Genomic_DNA"/>
</dbReference>
<evidence type="ECO:0000313" key="2">
    <source>
        <dbReference type="Proteomes" id="UP000199125"/>
    </source>
</evidence>
<dbReference type="OrthoDB" id="278381at204455"/>
<keyword evidence="2" id="KW-1185">Reference proteome</keyword>